<keyword evidence="1" id="KW-0479">Metal-binding</keyword>
<dbReference type="GO" id="GO:0016818">
    <property type="term" value="F:hydrolase activity, acting on acid anhydrides, in phosphorus-containing anhydrides"/>
    <property type="evidence" value="ECO:0007669"/>
    <property type="project" value="InterPro"/>
</dbReference>
<dbReference type="GO" id="GO:0008270">
    <property type="term" value="F:zinc ion binding"/>
    <property type="evidence" value="ECO:0007669"/>
    <property type="project" value="InterPro"/>
</dbReference>
<reference evidence="4 5" key="1">
    <citation type="submission" date="2019-04" db="EMBL/GenBank/DDBJ databases">
        <title>Streptomyces oryziradicis sp. nov., a novel actinomycete isolated from rhizosphere soil of rice (Oryza sativa L.).</title>
        <authorList>
            <person name="Li C."/>
        </authorList>
    </citation>
    <scope>NUCLEOTIDE SEQUENCE [LARGE SCALE GENOMIC DNA]</scope>
    <source>
        <strain evidence="4 5">NEAU-C40</strain>
    </source>
</reference>
<dbReference type="SMART" id="SM00910">
    <property type="entry name" value="HIRAN"/>
    <property type="match status" value="1"/>
</dbReference>
<feature type="domain" description="HIRAN" evidence="3">
    <location>
        <begin position="143"/>
        <end position="242"/>
    </location>
</feature>
<dbReference type="GO" id="GO:0003676">
    <property type="term" value="F:nucleic acid binding"/>
    <property type="evidence" value="ECO:0007669"/>
    <property type="project" value="InterPro"/>
</dbReference>
<evidence type="ECO:0000313" key="5">
    <source>
        <dbReference type="Proteomes" id="UP000305778"/>
    </source>
</evidence>
<dbReference type="Pfam" id="PF08797">
    <property type="entry name" value="HIRAN"/>
    <property type="match status" value="1"/>
</dbReference>
<sequence>MAEADVYGQYSFTESSAVEATAPQAAPLTRPAGLCARSSRGPVRQGVRRYVVSITLWTPPARSMVSSPAGTRLAAATVGDEAAPPVFEGDSMYVPSDGPKDRFVPPPGAMPRLHLIDYQGGLRPCEDSTGLLVGPTDRRLHLAGLHVTNVRGEKYYSDAARNADLRPGRRLRLVREPDNPHDPFAVAVYPEQGEGPVGYVNKQKARSWSKLIADGAQLSAVSLRGTGPGTTCDAVAVLAAEPRVVDHLLSPRPASFPVPVFLRTR</sequence>
<keyword evidence="5" id="KW-1185">Reference proteome</keyword>
<evidence type="ECO:0000259" key="3">
    <source>
        <dbReference type="SMART" id="SM00910"/>
    </source>
</evidence>
<name>A0A4U0S1I9_9ACTN</name>
<dbReference type="Proteomes" id="UP000305778">
    <property type="component" value="Unassembled WGS sequence"/>
</dbReference>
<comment type="caution">
    <text evidence="4">The sequence shown here is derived from an EMBL/GenBank/DDBJ whole genome shotgun (WGS) entry which is preliminary data.</text>
</comment>
<evidence type="ECO:0000256" key="1">
    <source>
        <dbReference type="ARBA" id="ARBA00022723"/>
    </source>
</evidence>
<dbReference type="Gene3D" id="3.30.70.2330">
    <property type="match status" value="1"/>
</dbReference>
<dbReference type="InterPro" id="IPR014905">
    <property type="entry name" value="HIRAN"/>
</dbReference>
<keyword evidence="2" id="KW-0378">Hydrolase</keyword>
<organism evidence="4 5">
    <name type="scientific">Actinacidiphila oryziradicis</name>
    <dbReference type="NCBI Taxonomy" id="2571141"/>
    <lineage>
        <taxon>Bacteria</taxon>
        <taxon>Bacillati</taxon>
        <taxon>Actinomycetota</taxon>
        <taxon>Actinomycetes</taxon>
        <taxon>Kitasatosporales</taxon>
        <taxon>Streptomycetaceae</taxon>
        <taxon>Actinacidiphila</taxon>
    </lineage>
</organism>
<gene>
    <name evidence="4" type="ORF">FCI23_39690</name>
</gene>
<proteinExistence type="predicted"/>
<dbReference type="AlphaFoldDB" id="A0A4U0S1I9"/>
<evidence type="ECO:0000256" key="2">
    <source>
        <dbReference type="ARBA" id="ARBA00022801"/>
    </source>
</evidence>
<evidence type="ECO:0000313" key="4">
    <source>
        <dbReference type="EMBL" id="TKA01993.1"/>
    </source>
</evidence>
<protein>
    <recommendedName>
        <fullName evidence="3">HIRAN domain-containing protein</fullName>
    </recommendedName>
</protein>
<dbReference type="EMBL" id="SUMC01000067">
    <property type="protein sequence ID" value="TKA01993.1"/>
    <property type="molecule type" value="Genomic_DNA"/>
</dbReference>
<dbReference type="OrthoDB" id="260852at2"/>
<accession>A0A4U0S1I9</accession>